<keyword evidence="3" id="KW-1185">Reference proteome</keyword>
<comment type="caution">
    <text evidence="2">The sequence shown here is derived from an EMBL/GenBank/DDBJ whole genome shotgun (WGS) entry which is preliminary data.</text>
</comment>
<proteinExistence type="predicted"/>
<accession>A0A5B7GZZ9</accession>
<sequence>MIYHFTSIVSKTGIRMGQWWLRLGRGQSFVYNHTAKYVTIVNTLLTSNGKSTTSTPEGGSSESDSSEGGSPKGGSSESSSSSQTTKRSSSSHAKRAALIGNTKASLHGQTLLYRDRPLAIQTLFHIWL</sequence>
<name>A0A5B7GZZ9_PORTR</name>
<dbReference type="EMBL" id="VSRR010019367">
    <property type="protein sequence ID" value="MPC62164.1"/>
    <property type="molecule type" value="Genomic_DNA"/>
</dbReference>
<dbReference type="AlphaFoldDB" id="A0A5B7GZZ9"/>
<evidence type="ECO:0000313" key="2">
    <source>
        <dbReference type="EMBL" id="MPC62164.1"/>
    </source>
</evidence>
<protein>
    <submittedName>
        <fullName evidence="2">Uncharacterized protein</fullName>
    </submittedName>
</protein>
<feature type="region of interest" description="Disordered" evidence="1">
    <location>
        <begin position="47"/>
        <end position="96"/>
    </location>
</feature>
<feature type="compositionally biased region" description="Low complexity" evidence="1">
    <location>
        <begin position="49"/>
        <end position="91"/>
    </location>
</feature>
<gene>
    <name evidence="2" type="ORF">E2C01_056247</name>
</gene>
<dbReference type="Proteomes" id="UP000324222">
    <property type="component" value="Unassembled WGS sequence"/>
</dbReference>
<organism evidence="2 3">
    <name type="scientific">Portunus trituberculatus</name>
    <name type="common">Swimming crab</name>
    <name type="synonym">Neptunus trituberculatus</name>
    <dbReference type="NCBI Taxonomy" id="210409"/>
    <lineage>
        <taxon>Eukaryota</taxon>
        <taxon>Metazoa</taxon>
        <taxon>Ecdysozoa</taxon>
        <taxon>Arthropoda</taxon>
        <taxon>Crustacea</taxon>
        <taxon>Multicrustacea</taxon>
        <taxon>Malacostraca</taxon>
        <taxon>Eumalacostraca</taxon>
        <taxon>Eucarida</taxon>
        <taxon>Decapoda</taxon>
        <taxon>Pleocyemata</taxon>
        <taxon>Brachyura</taxon>
        <taxon>Eubrachyura</taxon>
        <taxon>Portunoidea</taxon>
        <taxon>Portunidae</taxon>
        <taxon>Portuninae</taxon>
        <taxon>Portunus</taxon>
    </lineage>
</organism>
<evidence type="ECO:0000256" key="1">
    <source>
        <dbReference type="SAM" id="MobiDB-lite"/>
    </source>
</evidence>
<reference evidence="2 3" key="1">
    <citation type="submission" date="2019-05" db="EMBL/GenBank/DDBJ databases">
        <title>Another draft genome of Portunus trituberculatus and its Hox gene families provides insights of decapod evolution.</title>
        <authorList>
            <person name="Jeong J.-H."/>
            <person name="Song I."/>
            <person name="Kim S."/>
            <person name="Choi T."/>
            <person name="Kim D."/>
            <person name="Ryu S."/>
            <person name="Kim W."/>
        </authorList>
    </citation>
    <scope>NUCLEOTIDE SEQUENCE [LARGE SCALE GENOMIC DNA]</scope>
    <source>
        <tissue evidence="2">Muscle</tissue>
    </source>
</reference>
<evidence type="ECO:0000313" key="3">
    <source>
        <dbReference type="Proteomes" id="UP000324222"/>
    </source>
</evidence>